<protein>
    <submittedName>
        <fullName evidence="1">Uncharacterized protein</fullName>
    </submittedName>
</protein>
<accession>A0A6A0BI13</accession>
<dbReference type="AlphaFoldDB" id="A0A6A0BI13"/>
<dbReference type="Proteomes" id="UP000480303">
    <property type="component" value="Unassembled WGS sequence"/>
</dbReference>
<sequence length="126" mass="13957">MNKINFFYASSPNSSPASIFMGTMNTCVILPLELTANLILDDEPQKFEISITSSGGELFNGQIPVGKIIDLGDTGLLITQLTLPLTISEVTPFQSYKFTFSLFKNGILLEESQTEIYIVEENNVRK</sequence>
<evidence type="ECO:0000313" key="1">
    <source>
        <dbReference type="EMBL" id="GFH43397.1"/>
    </source>
</evidence>
<keyword evidence="2" id="KW-1185">Reference proteome</keyword>
<name>A0A6A0BI13_9LACT</name>
<comment type="caution">
    <text evidence="1">The sequence shown here is derived from an EMBL/GenBank/DDBJ whole genome shotgun (WGS) entry which is preliminary data.</text>
</comment>
<reference evidence="1 2" key="1">
    <citation type="submission" date="2020-02" db="EMBL/GenBank/DDBJ databases">
        <title>Draft genome sequence of Lactococcus sp. Hs30E4-3.</title>
        <authorList>
            <person name="Noda S."/>
            <person name="Yuki M."/>
            <person name="Ohkuma M."/>
        </authorList>
    </citation>
    <scope>NUCLEOTIDE SEQUENCE [LARGE SCALE GENOMIC DNA]</scope>
    <source>
        <strain evidence="1 2">Hs30E4-3</strain>
    </source>
</reference>
<proteinExistence type="predicted"/>
<dbReference type="EMBL" id="BLLI01000088">
    <property type="protein sequence ID" value="GFH43397.1"/>
    <property type="molecule type" value="Genomic_DNA"/>
</dbReference>
<organism evidence="1 2">
    <name type="scientific">Pseudolactococcus hodotermopsidis</name>
    <dbReference type="NCBI Taxonomy" id="2709157"/>
    <lineage>
        <taxon>Bacteria</taxon>
        <taxon>Bacillati</taxon>
        <taxon>Bacillota</taxon>
        <taxon>Bacilli</taxon>
        <taxon>Lactobacillales</taxon>
        <taxon>Streptococcaceae</taxon>
        <taxon>Pseudolactococcus</taxon>
    </lineage>
</organism>
<dbReference type="RefSeq" id="WP_172209833.1">
    <property type="nucleotide sequence ID" value="NZ_BLLI01000088.1"/>
</dbReference>
<evidence type="ECO:0000313" key="2">
    <source>
        <dbReference type="Proteomes" id="UP000480303"/>
    </source>
</evidence>
<gene>
    <name evidence="1" type="ORF">Hs30E_19480</name>
</gene>